<keyword evidence="2" id="KW-1003">Cell membrane</keyword>
<dbReference type="InterPro" id="IPR051713">
    <property type="entry name" value="T-cell_Activation_Regulation"/>
</dbReference>
<dbReference type="GO" id="GO:0007166">
    <property type="term" value="P:cell surface receptor signaling pathway"/>
    <property type="evidence" value="ECO:0007669"/>
    <property type="project" value="TreeGrafter"/>
</dbReference>
<dbReference type="GO" id="GO:0031295">
    <property type="term" value="P:T cell costimulation"/>
    <property type="evidence" value="ECO:0007669"/>
    <property type="project" value="TreeGrafter"/>
</dbReference>
<keyword evidence="14" id="KW-1185">Reference proteome</keyword>
<evidence type="ECO:0000256" key="2">
    <source>
        <dbReference type="ARBA" id="ARBA00022475"/>
    </source>
</evidence>
<reference evidence="13 14" key="1">
    <citation type="submission" date="2020-04" db="EMBL/GenBank/DDBJ databases">
        <title>Chromosome-level genome assembly of a cyprinid fish Onychostoma macrolepis by integration of Nanopore Sequencing, Bionano and Hi-C technology.</title>
        <authorList>
            <person name="Wang D."/>
        </authorList>
    </citation>
    <scope>NUCLEOTIDE SEQUENCE [LARGE SCALE GENOMIC DNA]</scope>
    <source>
        <strain evidence="13">SWU-2019</strain>
        <tissue evidence="13">Muscle</tissue>
    </source>
</reference>
<keyword evidence="9" id="KW-0325">Glycoprotein</keyword>
<evidence type="ECO:0000256" key="1">
    <source>
        <dbReference type="ARBA" id="ARBA00004251"/>
    </source>
</evidence>
<feature type="compositionally biased region" description="Pro residues" evidence="11">
    <location>
        <begin position="675"/>
        <end position="686"/>
    </location>
</feature>
<dbReference type="GO" id="GO:0009897">
    <property type="term" value="C:external side of plasma membrane"/>
    <property type="evidence" value="ECO:0007669"/>
    <property type="project" value="TreeGrafter"/>
</dbReference>
<evidence type="ECO:0000256" key="3">
    <source>
        <dbReference type="ARBA" id="ARBA00022692"/>
    </source>
</evidence>
<accession>A0A7J6CC08</accession>
<keyword evidence="8" id="KW-0675">Receptor</keyword>
<dbReference type="GO" id="GO:0006955">
    <property type="term" value="P:immune response"/>
    <property type="evidence" value="ECO:0007669"/>
    <property type="project" value="TreeGrafter"/>
</dbReference>
<feature type="compositionally biased region" description="Pro residues" evidence="11">
    <location>
        <begin position="609"/>
        <end position="619"/>
    </location>
</feature>
<dbReference type="GO" id="GO:0042130">
    <property type="term" value="P:negative regulation of T cell proliferation"/>
    <property type="evidence" value="ECO:0007669"/>
    <property type="project" value="TreeGrafter"/>
</dbReference>
<sequence>MNRSEEHLKDPHVGSAKERNCELAVRGVILRERERESESIANMQNLRLLILSMLFYSAFSATLKAQEMSQTLFFREDFHIPVPADGADVTFRASIARSQEKSLMSSGKVVDLRAKLNSASSHLILENVGESDEGVYTITSNQNPEDVTRITLYVRDCSSEVIVMYGLDFHVSLHDNSEPVRVGFRHSTVEANQTSLPADELLNADGTPKENYLDRVEITPQKFTLHAVTGADEGSYTFSDSIGKVQKKICLNVKAHQIFETLSYGGTLKINLHMNSSLARLLYIPQSDKHKYLIMDNGELSLPLNVDLEGRLSLEDSFCLLTDVRASDAGVFSVTDRQGFLVSDVHLEIQPYRLPKLYIAIIALVAFLVLLLLVCLVSCLVKIRKRAAKARAIEEKAQNAGKVEGDAFRQVVKDACTRQNDEAPALSQKEDITEKSQSTEVSIKGLEVSTKEPSLQERNMETSDSGVGFNTTGLPLDSDTDAPTAAIADSDALSSSAAPDVKAVPNQAPESKTAPSPPKPAPTTDLKPAPVAKLTAPPPPSPEPKPAVTPEPEPKPAVTPTPEPKPAATPEPKMTISPPPETKPTLSPSPDPKQPVTPDPKPTTEVKPIPSPTPEPPKAVTPTPEAKPAVTPDAKPAVSPTPEPTPAKVGTPEQKPAASPTPDPKTPDPKLVSPEPKPSSPTPQSKPPVSQILDSKPTTNGTPESKADIESEPSAPISPGLDVKGKTPDTGKSSVKTPELISSGGLDSAAPNDSAPPSSTDGAATN</sequence>
<feature type="compositionally biased region" description="Polar residues" evidence="11">
    <location>
        <begin position="692"/>
        <end position="703"/>
    </location>
</feature>
<feature type="transmembrane region" description="Helical" evidence="12">
    <location>
        <begin position="357"/>
        <end position="381"/>
    </location>
</feature>
<evidence type="ECO:0000256" key="12">
    <source>
        <dbReference type="SAM" id="Phobius"/>
    </source>
</evidence>
<name>A0A7J6CC08_9TELE</name>
<keyword evidence="6 12" id="KW-0472">Membrane</keyword>
<dbReference type="GO" id="GO:0071222">
    <property type="term" value="P:cellular response to lipopolysaccharide"/>
    <property type="evidence" value="ECO:0007669"/>
    <property type="project" value="TreeGrafter"/>
</dbReference>
<keyword evidence="4" id="KW-0732">Signal</keyword>
<feature type="compositionally biased region" description="Low complexity" evidence="11">
    <location>
        <begin position="485"/>
        <end position="498"/>
    </location>
</feature>
<feature type="compositionally biased region" description="Pro residues" evidence="11">
    <location>
        <begin position="577"/>
        <end position="601"/>
    </location>
</feature>
<dbReference type="PANTHER" id="PTHR25466">
    <property type="entry name" value="T-LYMPHOCYTE ACTIVATION ANTIGEN"/>
    <property type="match status" value="1"/>
</dbReference>
<evidence type="ECO:0000256" key="10">
    <source>
        <dbReference type="ARBA" id="ARBA00023319"/>
    </source>
</evidence>
<gene>
    <name evidence="13" type="ORF">G5714_016195</name>
</gene>
<evidence type="ECO:0000313" key="13">
    <source>
        <dbReference type="EMBL" id="KAF4103312.1"/>
    </source>
</evidence>
<evidence type="ECO:0000256" key="4">
    <source>
        <dbReference type="ARBA" id="ARBA00022729"/>
    </source>
</evidence>
<comment type="subcellular location">
    <subcellularLocation>
        <location evidence="1">Cell membrane</location>
        <topology evidence="1">Single-pass type I membrane protein</topology>
    </subcellularLocation>
</comment>
<feature type="region of interest" description="Disordered" evidence="11">
    <location>
        <begin position="419"/>
        <end position="766"/>
    </location>
</feature>
<evidence type="ECO:0000313" key="14">
    <source>
        <dbReference type="Proteomes" id="UP000579812"/>
    </source>
</evidence>
<dbReference type="PANTHER" id="PTHR25466:SF13">
    <property type="entry name" value="SI:DKEYP-77H1.4"/>
    <property type="match status" value="1"/>
</dbReference>
<evidence type="ECO:0000256" key="6">
    <source>
        <dbReference type="ARBA" id="ARBA00023136"/>
    </source>
</evidence>
<evidence type="ECO:0000256" key="7">
    <source>
        <dbReference type="ARBA" id="ARBA00023157"/>
    </source>
</evidence>
<evidence type="ECO:0000256" key="8">
    <source>
        <dbReference type="ARBA" id="ARBA00023170"/>
    </source>
</evidence>
<dbReference type="EMBL" id="JAAMOB010000016">
    <property type="protein sequence ID" value="KAF4103312.1"/>
    <property type="molecule type" value="Genomic_DNA"/>
</dbReference>
<dbReference type="GO" id="GO:0042102">
    <property type="term" value="P:positive regulation of T cell proliferation"/>
    <property type="evidence" value="ECO:0007669"/>
    <property type="project" value="TreeGrafter"/>
</dbReference>
<organism evidence="13 14">
    <name type="scientific">Onychostoma macrolepis</name>
    <dbReference type="NCBI Taxonomy" id="369639"/>
    <lineage>
        <taxon>Eukaryota</taxon>
        <taxon>Metazoa</taxon>
        <taxon>Chordata</taxon>
        <taxon>Craniata</taxon>
        <taxon>Vertebrata</taxon>
        <taxon>Euteleostomi</taxon>
        <taxon>Actinopterygii</taxon>
        <taxon>Neopterygii</taxon>
        <taxon>Teleostei</taxon>
        <taxon>Ostariophysi</taxon>
        <taxon>Cypriniformes</taxon>
        <taxon>Cyprinidae</taxon>
        <taxon>Acrossocheilinae</taxon>
        <taxon>Onychostoma</taxon>
    </lineage>
</organism>
<keyword evidence="5 12" id="KW-1133">Transmembrane helix</keyword>
<keyword evidence="3 12" id="KW-0812">Transmembrane</keyword>
<evidence type="ECO:0000256" key="11">
    <source>
        <dbReference type="SAM" id="MobiDB-lite"/>
    </source>
</evidence>
<evidence type="ECO:0000256" key="5">
    <source>
        <dbReference type="ARBA" id="ARBA00022989"/>
    </source>
</evidence>
<feature type="compositionally biased region" description="Low complexity" evidence="11">
    <location>
        <begin position="747"/>
        <end position="766"/>
    </location>
</feature>
<proteinExistence type="predicted"/>
<dbReference type="AlphaFoldDB" id="A0A7J6CC08"/>
<feature type="compositionally biased region" description="Pro residues" evidence="11">
    <location>
        <begin position="536"/>
        <end position="569"/>
    </location>
</feature>
<keyword evidence="10" id="KW-0393">Immunoglobulin domain</keyword>
<dbReference type="Proteomes" id="UP000579812">
    <property type="component" value="Unassembled WGS sequence"/>
</dbReference>
<evidence type="ECO:0000256" key="9">
    <source>
        <dbReference type="ARBA" id="ARBA00023180"/>
    </source>
</evidence>
<keyword evidence="7" id="KW-1015">Disulfide bond</keyword>
<comment type="caution">
    <text evidence="13">The sequence shown here is derived from an EMBL/GenBank/DDBJ whole genome shotgun (WGS) entry which is preliminary data.</text>
</comment>
<protein>
    <submittedName>
        <fullName evidence="13">Uncharacterized protein</fullName>
    </submittedName>
</protein>
<feature type="compositionally biased region" description="Polar residues" evidence="11">
    <location>
        <begin position="462"/>
        <end position="473"/>
    </location>
</feature>
<feature type="compositionally biased region" description="Low complexity" evidence="11">
    <location>
        <begin position="522"/>
        <end position="535"/>
    </location>
</feature>